<dbReference type="PRINTS" id="PR00990">
    <property type="entry name" value="RIBOKINASE"/>
</dbReference>
<dbReference type="InterPro" id="IPR011611">
    <property type="entry name" value="PfkB_dom"/>
</dbReference>
<evidence type="ECO:0000256" key="1">
    <source>
        <dbReference type="ARBA" id="ARBA00010688"/>
    </source>
</evidence>
<dbReference type="Proteomes" id="UP000254575">
    <property type="component" value="Unassembled WGS sequence"/>
</dbReference>
<dbReference type="SUPFAM" id="SSF53613">
    <property type="entry name" value="Ribokinase-like"/>
    <property type="match status" value="1"/>
</dbReference>
<protein>
    <submittedName>
        <fullName evidence="5">5-dehydro-2-deoxygluconokinase</fullName>
        <ecNumber evidence="5">2.7.1.92</ecNumber>
    </submittedName>
</protein>
<dbReference type="Pfam" id="PF00294">
    <property type="entry name" value="PfkB"/>
    <property type="match status" value="1"/>
</dbReference>
<keyword evidence="2 5" id="KW-0808">Transferase</keyword>
<evidence type="ECO:0000313" key="5">
    <source>
        <dbReference type="EMBL" id="SUO98304.1"/>
    </source>
</evidence>
<evidence type="ECO:0000259" key="4">
    <source>
        <dbReference type="Pfam" id="PF00294"/>
    </source>
</evidence>
<dbReference type="GO" id="GO:0006000">
    <property type="term" value="P:fructose metabolic process"/>
    <property type="evidence" value="ECO:0007669"/>
    <property type="project" value="UniProtKB-ARBA"/>
</dbReference>
<dbReference type="PANTHER" id="PTHR43085:SF54">
    <property type="entry name" value="PUTATIVE-RELATED"/>
    <property type="match status" value="1"/>
</dbReference>
<dbReference type="PROSITE" id="PS00583">
    <property type="entry name" value="PFKB_KINASES_1"/>
    <property type="match status" value="1"/>
</dbReference>
<evidence type="ECO:0000256" key="3">
    <source>
        <dbReference type="ARBA" id="ARBA00022777"/>
    </source>
</evidence>
<dbReference type="InterPro" id="IPR002139">
    <property type="entry name" value="Ribo/fructo_kinase"/>
</dbReference>
<dbReference type="EMBL" id="UHIA01000004">
    <property type="protein sequence ID" value="SUO98304.1"/>
    <property type="molecule type" value="Genomic_DNA"/>
</dbReference>
<name>A0A380N1D8_9GAMM</name>
<dbReference type="EC" id="2.7.1.92" evidence="5"/>
<accession>A0A380N1D8</accession>
<evidence type="ECO:0000256" key="2">
    <source>
        <dbReference type="ARBA" id="ARBA00022679"/>
    </source>
</evidence>
<keyword evidence="6" id="KW-1185">Reference proteome</keyword>
<dbReference type="InterPro" id="IPR029056">
    <property type="entry name" value="Ribokinase-like"/>
</dbReference>
<dbReference type="InterPro" id="IPR050306">
    <property type="entry name" value="PfkB_Carbo_kinase"/>
</dbReference>
<reference evidence="5 6" key="1">
    <citation type="submission" date="2018-06" db="EMBL/GenBank/DDBJ databases">
        <authorList>
            <consortium name="Pathogen Informatics"/>
            <person name="Doyle S."/>
        </authorList>
    </citation>
    <scope>NUCLEOTIDE SEQUENCE [LARGE SCALE GENOMIC DNA]</scope>
    <source>
        <strain evidence="5 6">NCTC10717</strain>
    </source>
</reference>
<dbReference type="InterPro" id="IPR002173">
    <property type="entry name" value="Carboh/pur_kinase_PfkB_CS"/>
</dbReference>
<comment type="similarity">
    <text evidence="1">Belongs to the carbohydrate kinase PfkB family.</text>
</comment>
<evidence type="ECO:0000313" key="6">
    <source>
        <dbReference type="Proteomes" id="UP000254575"/>
    </source>
</evidence>
<dbReference type="RefSeq" id="WP_115219148.1">
    <property type="nucleotide sequence ID" value="NZ_UHIA01000004.1"/>
</dbReference>
<sequence length="313" mass="33730">MALYAIGECLIDFIPNQSGAPDDDSLYRPAVGGAPLNVAAAYAKMGGSSYILSQVGDDDFGRLIERKAAAVGVDMRYLRRSSQAKTGLAFVSLLDNGERSFSFYRSPSADMLYQPEYVDEIAAQAGDILHFCSVALMPSPMREAHRRAIERFRAAGGLISFDVNVRLPLWENPQDLYQAIWDFLPLADIVKISDDELAFVSGSEKAEEGMMSLFVGAVRHVILTAGAQGASYYQATGKTAAVKSIAVKAVDATGAGDAFIGTFLAHWHSHHHQMSGLLHLAAAAGAMTTLQRGAINSIPTRSELDAFLKEHSK</sequence>
<organism evidence="5 6">
    <name type="scientific">Suttonella indologenes</name>
    <dbReference type="NCBI Taxonomy" id="13276"/>
    <lineage>
        <taxon>Bacteria</taxon>
        <taxon>Pseudomonadati</taxon>
        <taxon>Pseudomonadota</taxon>
        <taxon>Gammaproteobacteria</taxon>
        <taxon>Cardiobacteriales</taxon>
        <taxon>Cardiobacteriaceae</taxon>
        <taxon>Suttonella</taxon>
    </lineage>
</organism>
<dbReference type="AlphaFoldDB" id="A0A380N1D8"/>
<dbReference type="Gene3D" id="3.40.1190.20">
    <property type="match status" value="1"/>
</dbReference>
<dbReference type="CDD" id="cd01167">
    <property type="entry name" value="bac_FRK"/>
    <property type="match status" value="1"/>
</dbReference>
<dbReference type="OrthoDB" id="9779730at2"/>
<proteinExistence type="inferred from homology"/>
<gene>
    <name evidence="5" type="primary">iolC</name>
    <name evidence="5" type="ORF">NCTC10717_02046</name>
</gene>
<dbReference type="GO" id="GO:0008865">
    <property type="term" value="F:fructokinase activity"/>
    <property type="evidence" value="ECO:0007669"/>
    <property type="project" value="UniProtKB-ARBA"/>
</dbReference>
<dbReference type="GO" id="GO:0047590">
    <property type="term" value="F:5-dehydro-2-deoxygluconokinase activity"/>
    <property type="evidence" value="ECO:0007669"/>
    <property type="project" value="UniProtKB-EC"/>
</dbReference>
<dbReference type="PANTHER" id="PTHR43085">
    <property type="entry name" value="HEXOKINASE FAMILY MEMBER"/>
    <property type="match status" value="1"/>
</dbReference>
<feature type="domain" description="Carbohydrate kinase PfkB" evidence="4">
    <location>
        <begin position="5"/>
        <end position="301"/>
    </location>
</feature>
<keyword evidence="3 5" id="KW-0418">Kinase</keyword>